<evidence type="ECO:0000313" key="2">
    <source>
        <dbReference type="EMBL" id="GMH89725.1"/>
    </source>
</evidence>
<sequence>MSVNGSVSLSQHAPGSNAVSSSGGGGAVDTLNNGVVSGVVYRKLLFGIDEANATPTTGCGDETFMILTFNGTTVIKTDATIRQS</sequence>
<accession>A0A9W7BP17</accession>
<organism evidence="2 3">
    <name type="scientific">Triparma strigata</name>
    <dbReference type="NCBI Taxonomy" id="1606541"/>
    <lineage>
        <taxon>Eukaryota</taxon>
        <taxon>Sar</taxon>
        <taxon>Stramenopiles</taxon>
        <taxon>Ochrophyta</taxon>
        <taxon>Bolidophyceae</taxon>
        <taxon>Parmales</taxon>
        <taxon>Triparmaceae</taxon>
        <taxon>Triparma</taxon>
    </lineage>
</organism>
<reference evidence="3" key="1">
    <citation type="journal article" date="2023" name="Commun. Biol.">
        <title>Genome analysis of Parmales, the sister group of diatoms, reveals the evolutionary specialization of diatoms from phago-mixotrophs to photoautotrophs.</title>
        <authorList>
            <person name="Ban H."/>
            <person name="Sato S."/>
            <person name="Yoshikawa S."/>
            <person name="Yamada K."/>
            <person name="Nakamura Y."/>
            <person name="Ichinomiya M."/>
            <person name="Sato N."/>
            <person name="Blanc-Mathieu R."/>
            <person name="Endo H."/>
            <person name="Kuwata A."/>
            <person name="Ogata H."/>
        </authorList>
    </citation>
    <scope>NUCLEOTIDE SEQUENCE [LARGE SCALE GENOMIC DNA]</scope>
    <source>
        <strain evidence="3">NIES 3701</strain>
    </source>
</reference>
<feature type="compositionally biased region" description="Polar residues" evidence="1">
    <location>
        <begin position="1"/>
        <end position="14"/>
    </location>
</feature>
<evidence type="ECO:0000313" key="3">
    <source>
        <dbReference type="Proteomes" id="UP001165085"/>
    </source>
</evidence>
<comment type="caution">
    <text evidence="2">The sequence shown here is derived from an EMBL/GenBank/DDBJ whole genome shotgun (WGS) entry which is preliminary data.</text>
</comment>
<proteinExistence type="predicted"/>
<protein>
    <submittedName>
        <fullName evidence="2">Uncharacterized protein</fullName>
    </submittedName>
</protein>
<dbReference type="EMBL" id="BRXY01000361">
    <property type="protein sequence ID" value="GMH89725.1"/>
    <property type="molecule type" value="Genomic_DNA"/>
</dbReference>
<evidence type="ECO:0000256" key="1">
    <source>
        <dbReference type="SAM" id="MobiDB-lite"/>
    </source>
</evidence>
<dbReference type="Proteomes" id="UP001165085">
    <property type="component" value="Unassembled WGS sequence"/>
</dbReference>
<dbReference type="AlphaFoldDB" id="A0A9W7BP17"/>
<gene>
    <name evidence="2" type="ORF">TrST_g9846</name>
</gene>
<name>A0A9W7BP17_9STRA</name>
<feature type="region of interest" description="Disordered" evidence="1">
    <location>
        <begin position="1"/>
        <end position="27"/>
    </location>
</feature>
<keyword evidence="3" id="KW-1185">Reference proteome</keyword>